<dbReference type="Pfam" id="PF21356">
    <property type="entry name" value="Vps27_GAT-like"/>
    <property type="match status" value="1"/>
</dbReference>
<feature type="compositionally biased region" description="Low complexity" evidence="9">
    <location>
        <begin position="632"/>
        <end position="646"/>
    </location>
</feature>
<dbReference type="EMBL" id="KE651167">
    <property type="protein sequence ID" value="EEB08116.1"/>
    <property type="molecule type" value="Genomic_DNA"/>
</dbReference>
<dbReference type="InterPro" id="IPR013083">
    <property type="entry name" value="Znf_RING/FYVE/PHD"/>
</dbReference>
<dbReference type="GO" id="GO:0032266">
    <property type="term" value="F:phosphatidylinositol-3-phosphate binding"/>
    <property type="evidence" value="ECO:0007669"/>
    <property type="project" value="EnsemblFungi"/>
</dbReference>
<keyword evidence="4" id="KW-0479">Metal-binding</keyword>
<feature type="compositionally biased region" description="Polar residues" evidence="9">
    <location>
        <begin position="250"/>
        <end position="260"/>
    </location>
</feature>
<dbReference type="InterPro" id="IPR011011">
    <property type="entry name" value="Znf_FYVE_PHD"/>
</dbReference>
<evidence type="ECO:0000256" key="2">
    <source>
        <dbReference type="ARBA" id="ARBA00008597"/>
    </source>
</evidence>
<accession>B6K3Q9</accession>
<feature type="compositionally biased region" description="Polar residues" evidence="9">
    <location>
        <begin position="355"/>
        <end position="364"/>
    </location>
</feature>
<feature type="region of interest" description="Disordered" evidence="9">
    <location>
        <begin position="229"/>
        <end position="304"/>
    </location>
</feature>
<evidence type="ECO:0000256" key="6">
    <source>
        <dbReference type="ARBA" id="ARBA00022771"/>
    </source>
</evidence>
<dbReference type="GO" id="GO:0031321">
    <property type="term" value="P:ascospore-type prospore assembly"/>
    <property type="evidence" value="ECO:0007669"/>
    <property type="project" value="EnsemblFungi"/>
</dbReference>
<dbReference type="Gene3D" id="1.20.5.1940">
    <property type="match status" value="1"/>
</dbReference>
<feature type="region of interest" description="Disordered" evidence="9">
    <location>
        <begin position="316"/>
        <end position="390"/>
    </location>
</feature>
<dbReference type="Proteomes" id="UP000001744">
    <property type="component" value="Unassembled WGS sequence"/>
</dbReference>
<dbReference type="Pfam" id="PF00790">
    <property type="entry name" value="VHS"/>
    <property type="match status" value="1"/>
</dbReference>
<reference evidence="12 14" key="1">
    <citation type="journal article" date="2011" name="Science">
        <title>Comparative functional genomics of the fission yeasts.</title>
        <authorList>
            <person name="Rhind N."/>
            <person name="Chen Z."/>
            <person name="Yassour M."/>
            <person name="Thompson D.A."/>
            <person name="Haas B.J."/>
            <person name="Habib N."/>
            <person name="Wapinski I."/>
            <person name="Roy S."/>
            <person name="Lin M.F."/>
            <person name="Heiman D.I."/>
            <person name="Young S.K."/>
            <person name="Furuya K."/>
            <person name="Guo Y."/>
            <person name="Pidoux A."/>
            <person name="Chen H.M."/>
            <person name="Robbertse B."/>
            <person name="Goldberg J.M."/>
            <person name="Aoki K."/>
            <person name="Bayne E.H."/>
            <person name="Berlin A.M."/>
            <person name="Desjardins C.A."/>
            <person name="Dobbs E."/>
            <person name="Dukaj L."/>
            <person name="Fan L."/>
            <person name="FitzGerald M.G."/>
            <person name="French C."/>
            <person name="Gujja S."/>
            <person name="Hansen K."/>
            <person name="Keifenheim D."/>
            <person name="Levin J.Z."/>
            <person name="Mosher R.A."/>
            <person name="Mueller C.A."/>
            <person name="Pfiffner J."/>
            <person name="Priest M."/>
            <person name="Russ C."/>
            <person name="Smialowska A."/>
            <person name="Swoboda P."/>
            <person name="Sykes S.M."/>
            <person name="Vaughn M."/>
            <person name="Vengrova S."/>
            <person name="Yoder R."/>
            <person name="Zeng Q."/>
            <person name="Allshire R."/>
            <person name="Baulcombe D."/>
            <person name="Birren B.W."/>
            <person name="Brown W."/>
            <person name="Ekwall K."/>
            <person name="Kellis M."/>
            <person name="Leatherwood J."/>
            <person name="Levin H."/>
            <person name="Margalit H."/>
            <person name="Martienssen R."/>
            <person name="Nieduszynski C.A."/>
            <person name="Spatafora J.W."/>
            <person name="Friedman N."/>
            <person name="Dalgaard J.Z."/>
            <person name="Baumann P."/>
            <person name="Niki H."/>
            <person name="Regev A."/>
            <person name="Nusbaum C."/>
        </authorList>
    </citation>
    <scope>NUCLEOTIDE SEQUENCE [LARGE SCALE GENOMIC DNA]</scope>
    <source>
        <strain evidence="14">yFS275 / FY16936</strain>
    </source>
</reference>
<dbReference type="PROSITE" id="PS50178">
    <property type="entry name" value="ZF_FYVE"/>
    <property type="match status" value="1"/>
</dbReference>
<sequence length="700" mass="76434">MSGWWSSKSPFASLVERATSETLPTGSEDFELNLSVSDEIRSKRVPAKTAAQTLKTRINHRNPNVQLLALKLTDTCVKNGGTHFLQEIASREFMDNLVSILHAPTGVNHLVENQILSFIQALAVATKDRPEPGLSYINQVFERLKNEGREFPALDTSITSSFLDSSAPPDWADSDVCMRCRTAFTFTNRKHHCRNCGNAFCGLCSSKMKTLPHLGITEPVRVCDGCFSRPQNARTTNARPASLPRRPVPSAQQQPSGRSSKQQEEEDLRRAIELSLQEPRSGRASTFQPARANAPTTAVTDDEDEELKRAISLSLEEAQREEEKRKSATTSAPATTQRPSSNDAFSYPSVPEHTASVSSTTSSPFMPPRPSIPTASPTPPSHSSNKLSDISSADADQIALYVALVEKLKRSPPGTIFTEYKLQELHDAMRDMRSRLMRALGVAMSKHNQLLEATDKIQSCVKLNDSLIKQRMDMTVGRNRPAYEQTDDHNYGIARPASPLHRPTEPERPAVPTSAPVSTPVPASAPAPAASASASTLTVDTRPPSPKSARPAGPRTPIVIVQTPEETEAEAALFSAPPAYSKDDKHSSATAPEKQNNNTQEEDTDLSTIAPYYTDISPSSHQQSQTSAGATSVQPSSSNANSSSVSRTDEAGAIENLYYSQSLRTRREVPMRQSSPRQHRQQQPPAEEKPSVVEASLIEL</sequence>
<dbReference type="SUPFAM" id="SSF48464">
    <property type="entry name" value="ENTH/VHS domain"/>
    <property type="match status" value="1"/>
</dbReference>
<feature type="region of interest" description="Disordered" evidence="9">
    <location>
        <begin position="578"/>
        <end position="700"/>
    </location>
</feature>
<keyword evidence="5" id="KW-0967">Endosome</keyword>
<dbReference type="PROSITE" id="PS50179">
    <property type="entry name" value="VHS"/>
    <property type="match status" value="1"/>
</dbReference>
<keyword evidence="6 8" id="KW-0863">Zinc-finger</keyword>
<dbReference type="Gene3D" id="3.30.40.10">
    <property type="entry name" value="Zinc/RING finger domain, C3HC4 (zinc finger)"/>
    <property type="match status" value="1"/>
</dbReference>
<dbReference type="GO" id="GO:0005769">
    <property type="term" value="C:early endosome"/>
    <property type="evidence" value="ECO:0000318"/>
    <property type="project" value="GO_Central"/>
</dbReference>
<proteinExistence type="inferred from homology"/>
<evidence type="ECO:0000256" key="4">
    <source>
        <dbReference type="ARBA" id="ARBA00022723"/>
    </source>
</evidence>
<dbReference type="eggNOG" id="KOG1818">
    <property type="taxonomic scope" value="Eukaryota"/>
</dbReference>
<dbReference type="SMART" id="SM00726">
    <property type="entry name" value="UIM"/>
    <property type="match status" value="2"/>
</dbReference>
<dbReference type="PROSITE" id="PS50330">
    <property type="entry name" value="UIM"/>
    <property type="match status" value="2"/>
</dbReference>
<dbReference type="InterPro" id="IPR017455">
    <property type="entry name" value="Znf_FYVE-rel"/>
</dbReference>
<dbReference type="Gene3D" id="6.10.140.100">
    <property type="match status" value="1"/>
</dbReference>
<comment type="subcellular location">
    <subcellularLocation>
        <location evidence="1">Endosome membrane</location>
        <topology evidence="1">Peripheral membrane protein</topology>
        <orientation evidence="1">Cytoplasmic side</orientation>
    </subcellularLocation>
</comment>
<dbReference type="GO" id="GO:0043328">
    <property type="term" value="P:protein transport to vacuole involved in ubiquitin-dependent protein catabolic process via the multivesicular body sorting pathway"/>
    <property type="evidence" value="ECO:0007669"/>
    <property type="project" value="EnsemblFungi"/>
</dbReference>
<dbReference type="GO" id="GO:0031623">
    <property type="term" value="P:receptor internalization"/>
    <property type="evidence" value="ECO:0000318"/>
    <property type="project" value="GO_Central"/>
</dbReference>
<evidence type="ECO:0000259" key="11">
    <source>
        <dbReference type="PROSITE" id="PS50179"/>
    </source>
</evidence>
<keyword evidence="7" id="KW-0862">Zinc</keyword>
<keyword evidence="12" id="KW-0675">Receptor</keyword>
<evidence type="ECO:0000313" key="14">
    <source>
        <dbReference type="Proteomes" id="UP000001744"/>
    </source>
</evidence>
<dbReference type="OMA" id="YHTETIG"/>
<feature type="compositionally biased region" description="Polar residues" evidence="9">
    <location>
        <begin position="588"/>
        <end position="599"/>
    </location>
</feature>
<dbReference type="SMART" id="SM00288">
    <property type="entry name" value="VHS"/>
    <property type="match status" value="1"/>
</dbReference>
<dbReference type="GO" id="GO:0008270">
    <property type="term" value="F:zinc ion binding"/>
    <property type="evidence" value="ECO:0007669"/>
    <property type="project" value="UniProtKB-KW"/>
</dbReference>
<dbReference type="InterPro" id="IPR049425">
    <property type="entry name" value="Vps27_GAT-like"/>
</dbReference>
<evidence type="ECO:0000256" key="1">
    <source>
        <dbReference type="ARBA" id="ARBA00004125"/>
    </source>
</evidence>
<feature type="compositionally biased region" description="Polar residues" evidence="9">
    <location>
        <begin position="328"/>
        <end position="344"/>
    </location>
</feature>
<organism evidence="12 14">
    <name type="scientific">Schizosaccharomyces japonicus (strain yFS275 / FY16936)</name>
    <name type="common">Fission yeast</name>
    <dbReference type="NCBI Taxonomy" id="402676"/>
    <lineage>
        <taxon>Eukaryota</taxon>
        <taxon>Fungi</taxon>
        <taxon>Dikarya</taxon>
        <taxon>Ascomycota</taxon>
        <taxon>Taphrinomycotina</taxon>
        <taxon>Schizosaccharomycetes</taxon>
        <taxon>Schizosaccharomycetales</taxon>
        <taxon>Schizosaccharomycetaceae</taxon>
        <taxon>Schizosaccharomyces</taxon>
    </lineage>
</organism>
<dbReference type="VEuPathDB" id="FungiDB:SJAG_03250"/>
<feature type="compositionally biased region" description="Basic and acidic residues" evidence="9">
    <location>
        <begin position="317"/>
        <end position="326"/>
    </location>
</feature>
<dbReference type="InterPro" id="IPR000306">
    <property type="entry name" value="Znf_FYVE"/>
</dbReference>
<dbReference type="OrthoDB" id="957735at2759"/>
<dbReference type="GO" id="GO:0005628">
    <property type="term" value="C:prospore membrane"/>
    <property type="evidence" value="ECO:0007669"/>
    <property type="project" value="EnsemblFungi"/>
</dbReference>
<evidence type="ECO:0000256" key="3">
    <source>
        <dbReference type="ARBA" id="ARBA00017753"/>
    </source>
</evidence>
<dbReference type="GO" id="GO:0043130">
    <property type="term" value="F:ubiquitin binding"/>
    <property type="evidence" value="ECO:0000318"/>
    <property type="project" value="GO_Central"/>
</dbReference>
<name>B6K3Q9_SCHJY</name>
<feature type="compositionally biased region" description="Low complexity" evidence="9">
    <location>
        <begin position="672"/>
        <end position="685"/>
    </location>
</feature>
<dbReference type="GO" id="GO:0010008">
    <property type="term" value="C:endosome membrane"/>
    <property type="evidence" value="ECO:0007669"/>
    <property type="project" value="UniProtKB-SubCell"/>
</dbReference>
<dbReference type="GO" id="GO:0032456">
    <property type="term" value="P:endocytic recycling"/>
    <property type="evidence" value="ECO:0000318"/>
    <property type="project" value="GO_Central"/>
</dbReference>
<dbReference type="GO" id="GO:0120113">
    <property type="term" value="P:cytoplasm to vacuole targeting by the NVT pathway"/>
    <property type="evidence" value="ECO:0007669"/>
    <property type="project" value="EnsemblFungi"/>
</dbReference>
<protein>
    <recommendedName>
        <fullName evidence="3">Vacuolar protein sorting-associated protein 27</fullName>
    </recommendedName>
</protein>
<dbReference type="HOGENOM" id="CLU_011862_1_0_1"/>
<dbReference type="Pfam" id="PF02809">
    <property type="entry name" value="UIM"/>
    <property type="match status" value="2"/>
</dbReference>
<feature type="compositionally biased region" description="Polar residues" evidence="9">
    <location>
        <begin position="616"/>
        <end position="631"/>
    </location>
</feature>
<dbReference type="InterPro" id="IPR017073">
    <property type="entry name" value="HGS/VPS27"/>
</dbReference>
<dbReference type="SUPFAM" id="SSF57903">
    <property type="entry name" value="FYVE/PHD zinc finger"/>
    <property type="match status" value="1"/>
</dbReference>
<feature type="compositionally biased region" description="Polar residues" evidence="9">
    <location>
        <begin position="283"/>
        <end position="299"/>
    </location>
</feature>
<gene>
    <name evidence="13" type="primary">sst4</name>
    <name evidence="12" type="ORF">SJAG_03250</name>
</gene>
<dbReference type="InterPro" id="IPR002014">
    <property type="entry name" value="VHS_dom"/>
</dbReference>
<dbReference type="Pfam" id="PF01363">
    <property type="entry name" value="FYVE"/>
    <property type="match status" value="1"/>
</dbReference>
<dbReference type="InterPro" id="IPR003903">
    <property type="entry name" value="UIM_dom"/>
</dbReference>
<evidence type="ECO:0000259" key="10">
    <source>
        <dbReference type="PROSITE" id="PS50178"/>
    </source>
</evidence>
<dbReference type="InterPro" id="IPR008942">
    <property type="entry name" value="ENTH_VHS"/>
</dbReference>
<comment type="similarity">
    <text evidence="2">Belongs to the VPS27 family.</text>
</comment>
<dbReference type="GO" id="GO:0000329">
    <property type="term" value="C:fungal-type vacuole membrane"/>
    <property type="evidence" value="ECO:0007669"/>
    <property type="project" value="EnsemblFungi"/>
</dbReference>
<dbReference type="STRING" id="402676.B6K3Q9"/>
<evidence type="ECO:0000313" key="13">
    <source>
        <dbReference type="JaponicusDB" id="SJAG_03250"/>
    </source>
</evidence>
<feature type="compositionally biased region" description="Polar residues" evidence="9">
    <location>
        <begin position="229"/>
        <end position="239"/>
    </location>
</feature>
<feature type="compositionally biased region" description="Low complexity" evidence="9">
    <location>
        <begin position="510"/>
        <end position="536"/>
    </location>
</feature>
<evidence type="ECO:0000313" key="12">
    <source>
        <dbReference type="EMBL" id="EEB08116.1"/>
    </source>
</evidence>
<dbReference type="GO" id="GO:0033565">
    <property type="term" value="C:ESCRT-0 complex"/>
    <property type="evidence" value="ECO:0007669"/>
    <property type="project" value="EnsemblFungi"/>
</dbReference>
<feature type="region of interest" description="Disordered" evidence="9">
    <location>
        <begin position="482"/>
        <end position="556"/>
    </location>
</feature>
<evidence type="ECO:0000256" key="5">
    <source>
        <dbReference type="ARBA" id="ARBA00022753"/>
    </source>
</evidence>
<dbReference type="GeneID" id="7049157"/>
<dbReference type="JaponicusDB" id="SJAG_03250">
    <property type="gene designation" value="sst4"/>
</dbReference>
<evidence type="ECO:0000256" key="7">
    <source>
        <dbReference type="ARBA" id="ARBA00022833"/>
    </source>
</evidence>
<feature type="domain" description="FYVE-type" evidence="10">
    <location>
        <begin position="171"/>
        <end position="231"/>
    </location>
</feature>
<feature type="compositionally biased region" description="Pro residues" evidence="9">
    <location>
        <begin position="365"/>
        <end position="380"/>
    </location>
</feature>
<dbReference type="AlphaFoldDB" id="B6K3Q9"/>
<evidence type="ECO:0000256" key="8">
    <source>
        <dbReference type="PROSITE-ProRule" id="PRU00091"/>
    </source>
</evidence>
<dbReference type="CDD" id="cd16979">
    <property type="entry name" value="VHS_Vps27"/>
    <property type="match status" value="1"/>
</dbReference>
<dbReference type="PANTHER" id="PTHR46275">
    <property type="entry name" value="HEPATOCYTE GROWTH FACTOR-REGULATED TYROSINE KINASE SUBSTRATE"/>
    <property type="match status" value="1"/>
</dbReference>
<dbReference type="Gene3D" id="1.25.40.90">
    <property type="match status" value="1"/>
</dbReference>
<feature type="domain" description="VHS" evidence="11">
    <location>
        <begin position="20"/>
        <end position="152"/>
    </location>
</feature>
<keyword evidence="14" id="KW-1185">Reference proteome</keyword>
<evidence type="ECO:0000256" key="9">
    <source>
        <dbReference type="SAM" id="MobiDB-lite"/>
    </source>
</evidence>
<dbReference type="RefSeq" id="XP_002174409.1">
    <property type="nucleotide sequence ID" value="XM_002174373.2"/>
</dbReference>
<dbReference type="SMART" id="SM00064">
    <property type="entry name" value="FYVE"/>
    <property type="match status" value="1"/>
</dbReference>
<feature type="compositionally biased region" description="Basic and acidic residues" evidence="9">
    <location>
        <begin position="261"/>
        <end position="272"/>
    </location>
</feature>
<dbReference type="PANTHER" id="PTHR46275:SF1">
    <property type="entry name" value="HEPATOCYTE GROWTH FACTOR-REGULATED TYROSINE KINASE SUBSTRATE"/>
    <property type="match status" value="1"/>
</dbReference>